<dbReference type="RefSeq" id="WP_017740973.1">
    <property type="nucleotide sequence ID" value="NZ_KQ976355.1"/>
</dbReference>
<dbReference type="Proteomes" id="UP000076925">
    <property type="component" value="Unassembled WGS sequence"/>
</dbReference>
<dbReference type="EMBL" id="ANNX02000064">
    <property type="protein sequence ID" value="KYC34799.1"/>
    <property type="molecule type" value="Genomic_DNA"/>
</dbReference>
<dbReference type="STRING" id="128403.WA1_49635"/>
<dbReference type="InterPro" id="IPR008868">
    <property type="entry name" value="TniB"/>
</dbReference>
<feature type="domain" description="AAA+ ATPase" evidence="1">
    <location>
        <begin position="39"/>
        <end position="179"/>
    </location>
</feature>
<dbReference type="InterPro" id="IPR052026">
    <property type="entry name" value="ExeA_AAA_ATPase_DNA-bind"/>
</dbReference>
<dbReference type="PANTHER" id="PTHR35894">
    <property type="entry name" value="GENERAL SECRETION PATHWAY PROTEIN A-RELATED"/>
    <property type="match status" value="1"/>
</dbReference>
<comment type="caution">
    <text evidence="2">The sequence shown here is derived from an EMBL/GenBank/DDBJ whole genome shotgun (WGS) entry which is preliminary data.</text>
</comment>
<sequence length="330" mass="37284">MTLAEKFQIINNIYVLYPRLQEILAAIEYCHHFSSGKAEPECMFLSGHTGVGKTTIYKAYANKYPRLVTRDGTLVPILAVTIPSPATVKTVVTKLLWQLGDPAYDKGTIGNQTIRLIGLLKDCQVELIILDEFQHFIDRDSERVLKTVSDWLKTLILDTNLPIILIGLPEAEEVLKLKSHSQLSRRFANRHYLSSFLWQADGGAEFRTFLYLLESQLPLAQASNLSEVYTARRLYYASDGVIAYIMKLVRYATYLALNQNQEKLDLNILATAFEKSIRADKPEKSNPFITDKFAIETVHAPTVDLEVGATNKRLKSKSKSLKASQILRNS</sequence>
<name>A0A139WQU2_9CYAN</name>
<proteinExistence type="predicted"/>
<gene>
    <name evidence="2" type="ORF">WA1_49635</name>
</gene>
<dbReference type="InterPro" id="IPR003593">
    <property type="entry name" value="AAA+_ATPase"/>
</dbReference>
<evidence type="ECO:0000313" key="2">
    <source>
        <dbReference type="EMBL" id="KYC34799.1"/>
    </source>
</evidence>
<dbReference type="SUPFAM" id="SSF52540">
    <property type="entry name" value="P-loop containing nucleoside triphosphate hydrolases"/>
    <property type="match status" value="1"/>
</dbReference>
<dbReference type="OrthoDB" id="8581376at2"/>
<dbReference type="Gene3D" id="3.40.50.300">
    <property type="entry name" value="P-loop containing nucleotide triphosphate hydrolases"/>
    <property type="match status" value="1"/>
</dbReference>
<dbReference type="InterPro" id="IPR027417">
    <property type="entry name" value="P-loop_NTPase"/>
</dbReference>
<dbReference type="PANTHER" id="PTHR35894:SF1">
    <property type="entry name" value="PHOSPHORIBULOKINASE _ URIDINE KINASE FAMILY"/>
    <property type="match status" value="1"/>
</dbReference>
<keyword evidence="3" id="KW-1185">Reference proteome</keyword>
<reference evidence="2 3" key="1">
    <citation type="journal article" date="2013" name="Genome Biol. Evol.">
        <title>Genomes of Stigonematalean cyanobacteria (subsection V) and the evolution of oxygenic photosynthesis from prokaryotes to plastids.</title>
        <authorList>
            <person name="Dagan T."/>
            <person name="Roettger M."/>
            <person name="Stucken K."/>
            <person name="Landan G."/>
            <person name="Koch R."/>
            <person name="Major P."/>
            <person name="Gould S.B."/>
            <person name="Goremykin V.V."/>
            <person name="Rippka R."/>
            <person name="Tandeau de Marsac N."/>
            <person name="Gugger M."/>
            <person name="Lockhart P.J."/>
            <person name="Allen J.F."/>
            <person name="Brune I."/>
            <person name="Maus I."/>
            <person name="Puhler A."/>
            <person name="Martin W.F."/>
        </authorList>
    </citation>
    <scope>NUCLEOTIDE SEQUENCE [LARGE SCALE GENOMIC DNA]</scope>
    <source>
        <strain evidence="2 3">PCC 7110</strain>
    </source>
</reference>
<evidence type="ECO:0000259" key="1">
    <source>
        <dbReference type="SMART" id="SM00382"/>
    </source>
</evidence>
<protein>
    <submittedName>
        <fullName evidence="2">Transposase</fullName>
    </submittedName>
</protein>
<organism evidence="2 3">
    <name type="scientific">Scytonema hofmannii PCC 7110</name>
    <dbReference type="NCBI Taxonomy" id="128403"/>
    <lineage>
        <taxon>Bacteria</taxon>
        <taxon>Bacillati</taxon>
        <taxon>Cyanobacteriota</taxon>
        <taxon>Cyanophyceae</taxon>
        <taxon>Nostocales</taxon>
        <taxon>Scytonemataceae</taxon>
        <taxon>Scytonema</taxon>
    </lineage>
</organism>
<dbReference type="Pfam" id="PF05621">
    <property type="entry name" value="TniB"/>
    <property type="match status" value="1"/>
</dbReference>
<accession>A0A139WQU2</accession>
<dbReference type="AlphaFoldDB" id="A0A139WQU2"/>
<evidence type="ECO:0000313" key="3">
    <source>
        <dbReference type="Proteomes" id="UP000076925"/>
    </source>
</evidence>
<dbReference type="SMART" id="SM00382">
    <property type="entry name" value="AAA"/>
    <property type="match status" value="1"/>
</dbReference>